<dbReference type="Gramene" id="OPUNC11G10520.1">
    <property type="protein sequence ID" value="OPUNC11G10520.1"/>
    <property type="gene ID" value="OPUNC11G10520"/>
</dbReference>
<dbReference type="AlphaFoldDB" id="A0A0E0MF62"/>
<evidence type="ECO:0000313" key="1">
    <source>
        <dbReference type="EnsemblPlants" id="OPUNC11G10520.1"/>
    </source>
</evidence>
<organism evidence="1">
    <name type="scientific">Oryza punctata</name>
    <name type="common">Red rice</name>
    <dbReference type="NCBI Taxonomy" id="4537"/>
    <lineage>
        <taxon>Eukaryota</taxon>
        <taxon>Viridiplantae</taxon>
        <taxon>Streptophyta</taxon>
        <taxon>Embryophyta</taxon>
        <taxon>Tracheophyta</taxon>
        <taxon>Spermatophyta</taxon>
        <taxon>Magnoliopsida</taxon>
        <taxon>Liliopsida</taxon>
        <taxon>Poales</taxon>
        <taxon>Poaceae</taxon>
        <taxon>BOP clade</taxon>
        <taxon>Oryzoideae</taxon>
        <taxon>Oryzeae</taxon>
        <taxon>Oryzinae</taxon>
        <taxon>Oryza</taxon>
    </lineage>
</organism>
<sequence>MSTFEINISSPSLFQLWGDSLHHNELSSRAPSKVALFHQQLLETYGTSTNRASNARRTTARPNCKETVHSSIHETAMNFSNAPCVASIQMSSNDSQIGDTKSEKVLATTTAKSIVILRWKVSKQSNASGETATNKK</sequence>
<reference evidence="1" key="1">
    <citation type="submission" date="2015-04" db="UniProtKB">
        <authorList>
            <consortium name="EnsemblPlants"/>
        </authorList>
    </citation>
    <scope>IDENTIFICATION</scope>
</reference>
<reference evidence="1" key="2">
    <citation type="submission" date="2018-05" db="EMBL/GenBank/DDBJ databases">
        <title>OpunRS2 (Oryza punctata Reference Sequence Version 2).</title>
        <authorList>
            <person name="Zhang J."/>
            <person name="Kudrna D."/>
            <person name="Lee S."/>
            <person name="Talag J."/>
            <person name="Welchert J."/>
            <person name="Wing R.A."/>
        </authorList>
    </citation>
    <scope>NUCLEOTIDE SEQUENCE [LARGE SCALE GENOMIC DNA]</scope>
</reference>
<proteinExistence type="predicted"/>
<keyword evidence="2" id="KW-1185">Reference proteome</keyword>
<accession>A0A0E0MF62</accession>
<dbReference type="EnsemblPlants" id="OPUNC11G10520.1">
    <property type="protein sequence ID" value="OPUNC11G10520.1"/>
    <property type="gene ID" value="OPUNC11G10520"/>
</dbReference>
<evidence type="ECO:0000313" key="2">
    <source>
        <dbReference type="Proteomes" id="UP000026962"/>
    </source>
</evidence>
<dbReference type="Proteomes" id="UP000026962">
    <property type="component" value="Chromosome 11"/>
</dbReference>
<dbReference type="HOGENOM" id="CLU_143799_0_0_1"/>
<name>A0A0E0MF62_ORYPU</name>
<protein>
    <submittedName>
        <fullName evidence="1">Uncharacterized protein</fullName>
    </submittedName>
</protein>